<feature type="compositionally biased region" description="Polar residues" evidence="1">
    <location>
        <begin position="25"/>
        <end position="48"/>
    </location>
</feature>
<sequence>PIENNQQQPASSTQSQPERQKPDQTKTSNTHPTGQMPQKQKSSISKNTWTHDAKQMASDNPSTHYRVLKEHTPTSTTP</sequence>
<dbReference type="RefSeq" id="WP_266062119.1">
    <property type="nucleotide sequence ID" value="NZ_JAPKFM010000012.1"/>
</dbReference>
<evidence type="ECO:0000256" key="1">
    <source>
        <dbReference type="SAM" id="MobiDB-lite"/>
    </source>
</evidence>
<name>A0A9X3I5I4_9ACTN</name>
<feature type="region of interest" description="Disordered" evidence="1">
    <location>
        <begin position="1"/>
        <end position="78"/>
    </location>
</feature>
<proteinExistence type="predicted"/>
<feature type="compositionally biased region" description="Low complexity" evidence="1">
    <location>
        <begin position="1"/>
        <end position="17"/>
    </location>
</feature>
<dbReference type="AlphaFoldDB" id="A0A9X3I5I4"/>
<dbReference type="EMBL" id="JAPKFM010000012">
    <property type="protein sequence ID" value="MCX2965055.1"/>
    <property type="molecule type" value="Genomic_DNA"/>
</dbReference>
<gene>
    <name evidence="2" type="ORF">OSB52_13235</name>
</gene>
<evidence type="ECO:0000313" key="3">
    <source>
        <dbReference type="Proteomes" id="UP001143347"/>
    </source>
</evidence>
<dbReference type="Proteomes" id="UP001143347">
    <property type="component" value="Unassembled WGS sequence"/>
</dbReference>
<organism evidence="2 3">
    <name type="scientific">Gordonia aquimaris</name>
    <dbReference type="NCBI Taxonomy" id="2984863"/>
    <lineage>
        <taxon>Bacteria</taxon>
        <taxon>Bacillati</taxon>
        <taxon>Actinomycetota</taxon>
        <taxon>Actinomycetes</taxon>
        <taxon>Mycobacteriales</taxon>
        <taxon>Gordoniaceae</taxon>
        <taxon>Gordonia</taxon>
    </lineage>
</organism>
<keyword evidence="3" id="KW-1185">Reference proteome</keyword>
<comment type="caution">
    <text evidence="2">The sequence shown here is derived from an EMBL/GenBank/DDBJ whole genome shotgun (WGS) entry which is preliminary data.</text>
</comment>
<accession>A0A9X3I5I4</accession>
<feature type="non-terminal residue" evidence="2">
    <location>
        <position position="1"/>
    </location>
</feature>
<evidence type="ECO:0000313" key="2">
    <source>
        <dbReference type="EMBL" id="MCX2965055.1"/>
    </source>
</evidence>
<reference evidence="2" key="1">
    <citation type="submission" date="2022-10" db="EMBL/GenBank/DDBJ databases">
        <title>WGS of marine actinomycetes from Thailand.</title>
        <authorList>
            <person name="Thawai C."/>
        </authorList>
    </citation>
    <scope>NUCLEOTIDE SEQUENCE</scope>
    <source>
        <strain evidence="2">SW21</strain>
    </source>
</reference>
<protein>
    <submittedName>
        <fullName evidence="2">Uncharacterized protein</fullName>
    </submittedName>
</protein>